<sequence>MTMPGLPEPSHEPRPLSERERRALLDLEARLADEDPARSLRLRPQAAWRAHVSDRAVNLLVQVAVVVVVLVVVLPGPWAAALVAVTLMVVPGTISLLVSREEYRRRREQRERGAHPESGGGES</sequence>
<dbReference type="Pfam" id="PF11239">
    <property type="entry name" value="DUF3040"/>
    <property type="match status" value="1"/>
</dbReference>
<keyword evidence="2" id="KW-0812">Transmembrane</keyword>
<feature type="region of interest" description="Disordered" evidence="1">
    <location>
        <begin position="103"/>
        <end position="123"/>
    </location>
</feature>
<dbReference type="Proteomes" id="UP001500457">
    <property type="component" value="Unassembled WGS sequence"/>
</dbReference>
<keyword evidence="4" id="KW-1185">Reference proteome</keyword>
<gene>
    <name evidence="3" type="ORF">GCM10023203_39180</name>
</gene>
<feature type="transmembrane region" description="Helical" evidence="2">
    <location>
        <begin position="56"/>
        <end position="74"/>
    </location>
</feature>
<keyword evidence="2" id="KW-1133">Transmembrane helix</keyword>
<evidence type="ECO:0000256" key="1">
    <source>
        <dbReference type="SAM" id="MobiDB-lite"/>
    </source>
</evidence>
<evidence type="ECO:0000313" key="3">
    <source>
        <dbReference type="EMBL" id="GAA4883469.1"/>
    </source>
</evidence>
<proteinExistence type="predicted"/>
<feature type="transmembrane region" description="Helical" evidence="2">
    <location>
        <begin position="80"/>
        <end position="98"/>
    </location>
</feature>
<dbReference type="EMBL" id="BAABHQ010000011">
    <property type="protein sequence ID" value="GAA4883469.1"/>
    <property type="molecule type" value="Genomic_DNA"/>
</dbReference>
<evidence type="ECO:0008006" key="5">
    <source>
        <dbReference type="Google" id="ProtNLM"/>
    </source>
</evidence>
<protein>
    <recommendedName>
        <fullName evidence="5">DUF3040 family protein</fullName>
    </recommendedName>
</protein>
<reference evidence="4" key="1">
    <citation type="journal article" date="2019" name="Int. J. Syst. Evol. Microbiol.">
        <title>The Global Catalogue of Microorganisms (GCM) 10K type strain sequencing project: providing services to taxonomists for standard genome sequencing and annotation.</title>
        <authorList>
            <consortium name="The Broad Institute Genomics Platform"/>
            <consortium name="The Broad Institute Genome Sequencing Center for Infectious Disease"/>
            <person name="Wu L."/>
            <person name="Ma J."/>
        </authorList>
    </citation>
    <scope>NUCLEOTIDE SEQUENCE [LARGE SCALE GENOMIC DNA]</scope>
    <source>
        <strain evidence="4">JCM 17983</strain>
    </source>
</reference>
<comment type="caution">
    <text evidence="3">The sequence shown here is derived from an EMBL/GenBank/DDBJ whole genome shotgun (WGS) entry which is preliminary data.</text>
</comment>
<dbReference type="RefSeq" id="WP_274232082.1">
    <property type="nucleotide sequence ID" value="NZ_BAABHQ010000011.1"/>
</dbReference>
<evidence type="ECO:0000256" key="2">
    <source>
        <dbReference type="SAM" id="Phobius"/>
    </source>
</evidence>
<dbReference type="InterPro" id="IPR021401">
    <property type="entry name" value="DUF3040"/>
</dbReference>
<feature type="compositionally biased region" description="Basic and acidic residues" evidence="1">
    <location>
        <begin position="103"/>
        <end position="115"/>
    </location>
</feature>
<keyword evidence="2" id="KW-0472">Membrane</keyword>
<name>A0ABP9EQ78_9PSEU</name>
<accession>A0ABP9EQ78</accession>
<evidence type="ECO:0000313" key="4">
    <source>
        <dbReference type="Proteomes" id="UP001500457"/>
    </source>
</evidence>
<organism evidence="3 4">
    <name type="scientific">Actinomycetospora straminea</name>
    <dbReference type="NCBI Taxonomy" id="663607"/>
    <lineage>
        <taxon>Bacteria</taxon>
        <taxon>Bacillati</taxon>
        <taxon>Actinomycetota</taxon>
        <taxon>Actinomycetes</taxon>
        <taxon>Pseudonocardiales</taxon>
        <taxon>Pseudonocardiaceae</taxon>
        <taxon>Actinomycetospora</taxon>
    </lineage>
</organism>